<evidence type="ECO:0000313" key="6">
    <source>
        <dbReference type="Proteomes" id="UP000037510"/>
    </source>
</evidence>
<keyword evidence="6" id="KW-1185">Reference proteome</keyword>
<dbReference type="GO" id="GO:0005942">
    <property type="term" value="C:phosphatidylinositol 3-kinase complex"/>
    <property type="evidence" value="ECO:0007669"/>
    <property type="project" value="TreeGrafter"/>
</dbReference>
<dbReference type="STRING" id="104452.A0A0L7L6N7"/>
<evidence type="ECO:0000256" key="1">
    <source>
        <dbReference type="ARBA" id="ARBA00022679"/>
    </source>
</evidence>
<sequence>MSEYDLQFQADLEKAQALSIESLALDQFRRQKLLSSGTSPPREESSDLISFASPTSKTAPKDPHASFKEYIDQINKLGQTEEVAIATDQTNMNNYNQRPGYYPPPYAYSYPPYAHPPYPPAAPQTRMATPSPYVYPPQTPGYNYTTTNMIARLPPPRATNLYPQLGQVHMYPVVTAKPSNVCSTANTQKPTRDSSNESSDTLGSLPKSMNLIDFGGRNPGGQGSVRVSVLEAFDPLLTEQDHAEYDPLDFLYGETEMRDMPVYATINKKESPQLPSPPPKSIPTVPAATLRSTTVSITSLVNLSEYDYIRECVRLEKDVTLCLHEGRDDSLARTERDDARDSHLSLDDLLPSQGATPMLSFDNLSILLVARCLHKVRDDSLARTERDDARDSHLSLDDLLPSQGATPMLSFDNLSILLVARCLHKVRDDSLARTERDDARDSHLSLDDLLPSQGATPMLSFDNLSILLVAICLHKVRDDSLARTERDDARDSHLSLDDLLPSQGATPMLSFDNWSIILLVAICLQKVRDDSLARTEKDGARDSHLKTLEGELSRAVGVTSGEGSCSPKAVLQAVKAICALAGGIETLHITHSLNAFAQACTAQGSNNQQMTPEIQEENGPYCAVSLRAASRRESVGLQCGRLRDAVRSLLALYARTRLLDFHMTDTQYMSPNNPAKAAPAHTISETTLFCIEAVHCLPLCWNHDEYLFHAQVFYGTRPLKVVNLTQSSKIELNLDDLPINALPRESRLVLTLYGRIQRPDDSQPAIENEKERQENEESGNVQMLASGNYVLPLWPGACERRTGPAPHPVHAPPTPCPLVNIEIPVYTSTGVRWTSDEQQRTLSTEQLPKFDSLDGHTQSQLLHLIEQGTYQRMPTECREIMWEKRQYLVQLPGALPLVLLAATNWSGEHRAQLLALLQLWEKPSPLYAMHLLLPFPDAAVRETASQLINRMSDDELSLLLSRALMAPAIAHRLFWLLVHSLPNVPQRQEQEFLGISLEENASEALENEAGMTAAWRYRLMLRALLAVCGESLHKTLVRQQLLVKVGDDLRQDSLVLQVIKIVDSLWLKAGLDLRM</sequence>
<dbReference type="InterPro" id="IPR001263">
    <property type="entry name" value="PI3K_accessory_dom"/>
</dbReference>
<dbReference type="PANTHER" id="PTHR10048:SF14">
    <property type="entry name" value="LD28067P"/>
    <property type="match status" value="1"/>
</dbReference>
<dbReference type="InterPro" id="IPR035892">
    <property type="entry name" value="C2_domain_sf"/>
</dbReference>
<dbReference type="AlphaFoldDB" id="A0A0L7L6N7"/>
<dbReference type="InterPro" id="IPR015433">
    <property type="entry name" value="PI3/4_kinase"/>
</dbReference>
<protein>
    <submittedName>
        <fullName evidence="5">Phosphatidylinositol-4-phosphate 3-kinase C2 domain-containing subunit alpha</fullName>
    </submittedName>
</protein>
<dbReference type="SUPFAM" id="SSF49562">
    <property type="entry name" value="C2 domain (Calcium/lipid-binding domain, CaLB)"/>
    <property type="match status" value="1"/>
</dbReference>
<feature type="region of interest" description="Disordered" evidence="3">
    <location>
        <begin position="759"/>
        <end position="780"/>
    </location>
</feature>
<dbReference type="GO" id="GO:0005737">
    <property type="term" value="C:cytoplasm"/>
    <property type="evidence" value="ECO:0007669"/>
    <property type="project" value="TreeGrafter"/>
</dbReference>
<dbReference type="PROSITE" id="PS00915">
    <property type="entry name" value="PI3_4_KINASE_1"/>
    <property type="match status" value="1"/>
</dbReference>
<dbReference type="GO" id="GO:0048015">
    <property type="term" value="P:phosphatidylinositol-mediated signaling"/>
    <property type="evidence" value="ECO:0007669"/>
    <property type="project" value="TreeGrafter"/>
</dbReference>
<proteinExistence type="predicted"/>
<evidence type="ECO:0000313" key="5">
    <source>
        <dbReference type="EMBL" id="KOB70999.1"/>
    </source>
</evidence>
<dbReference type="InterPro" id="IPR011009">
    <property type="entry name" value="Kinase-like_dom_sf"/>
</dbReference>
<dbReference type="GO" id="GO:0016303">
    <property type="term" value="F:1-phosphatidylinositol-3-kinase activity"/>
    <property type="evidence" value="ECO:0007669"/>
    <property type="project" value="TreeGrafter"/>
</dbReference>
<comment type="caution">
    <text evidence="5">The sequence shown here is derived from an EMBL/GenBank/DDBJ whole genome shotgun (WGS) entry which is preliminary data.</text>
</comment>
<dbReference type="InterPro" id="IPR000403">
    <property type="entry name" value="PI3/4_kinase_cat_dom"/>
</dbReference>
<feature type="domain" description="PI3K/PI4K catalytic" evidence="4">
    <location>
        <begin position="1013"/>
        <end position="1075"/>
    </location>
</feature>
<dbReference type="PROSITE" id="PS50290">
    <property type="entry name" value="PI3_4_KINASE_3"/>
    <property type="match status" value="1"/>
</dbReference>
<keyword evidence="2 5" id="KW-0418">Kinase</keyword>
<dbReference type="SUPFAM" id="SSF56112">
    <property type="entry name" value="Protein kinase-like (PK-like)"/>
    <property type="match status" value="1"/>
</dbReference>
<dbReference type="Proteomes" id="UP000037510">
    <property type="component" value="Unassembled WGS sequence"/>
</dbReference>
<name>A0A0L7L6N7_OPEBR</name>
<dbReference type="GO" id="GO:0043491">
    <property type="term" value="P:phosphatidylinositol 3-kinase/protein kinase B signal transduction"/>
    <property type="evidence" value="ECO:0007669"/>
    <property type="project" value="TreeGrafter"/>
</dbReference>
<dbReference type="SMART" id="SM00145">
    <property type="entry name" value="PI3Ka"/>
    <property type="match status" value="1"/>
</dbReference>
<evidence type="ECO:0000256" key="3">
    <source>
        <dbReference type="SAM" id="MobiDB-lite"/>
    </source>
</evidence>
<dbReference type="PANTHER" id="PTHR10048">
    <property type="entry name" value="PHOSPHATIDYLINOSITOL KINASE"/>
    <property type="match status" value="1"/>
</dbReference>
<gene>
    <name evidence="5" type="ORF">OBRU01_14505</name>
</gene>
<feature type="non-terminal residue" evidence="5">
    <location>
        <position position="1075"/>
    </location>
</feature>
<dbReference type="EMBL" id="JTDY01002656">
    <property type="protein sequence ID" value="KOB70999.1"/>
    <property type="molecule type" value="Genomic_DNA"/>
</dbReference>
<dbReference type="GO" id="GO:0005886">
    <property type="term" value="C:plasma membrane"/>
    <property type="evidence" value="ECO:0007669"/>
    <property type="project" value="TreeGrafter"/>
</dbReference>
<accession>A0A0L7L6N7</accession>
<organism evidence="5 6">
    <name type="scientific">Operophtera brumata</name>
    <name type="common">Winter moth</name>
    <name type="synonym">Phalaena brumata</name>
    <dbReference type="NCBI Taxonomy" id="104452"/>
    <lineage>
        <taxon>Eukaryota</taxon>
        <taxon>Metazoa</taxon>
        <taxon>Ecdysozoa</taxon>
        <taxon>Arthropoda</taxon>
        <taxon>Hexapoda</taxon>
        <taxon>Insecta</taxon>
        <taxon>Pterygota</taxon>
        <taxon>Neoptera</taxon>
        <taxon>Endopterygota</taxon>
        <taxon>Lepidoptera</taxon>
        <taxon>Glossata</taxon>
        <taxon>Ditrysia</taxon>
        <taxon>Geometroidea</taxon>
        <taxon>Geometridae</taxon>
        <taxon>Larentiinae</taxon>
        <taxon>Operophtera</taxon>
    </lineage>
</organism>
<dbReference type="SUPFAM" id="SSF48371">
    <property type="entry name" value="ARM repeat"/>
    <property type="match status" value="1"/>
</dbReference>
<reference evidence="5 6" key="1">
    <citation type="journal article" date="2015" name="Genome Biol. Evol.">
        <title>The genome of winter moth (Operophtera brumata) provides a genomic perspective on sexual dimorphism and phenology.</title>
        <authorList>
            <person name="Derks M.F."/>
            <person name="Smit S."/>
            <person name="Salis L."/>
            <person name="Schijlen E."/>
            <person name="Bossers A."/>
            <person name="Mateman C."/>
            <person name="Pijl A.S."/>
            <person name="de Ridder D."/>
            <person name="Groenen M.A."/>
            <person name="Visser M.E."/>
            <person name="Megens H.J."/>
        </authorList>
    </citation>
    <scope>NUCLEOTIDE SEQUENCE [LARGE SCALE GENOMIC DNA]</scope>
    <source>
        <strain evidence="5">WM2013NL</strain>
        <tissue evidence="5">Head and thorax</tissue>
    </source>
</reference>
<feature type="region of interest" description="Disordered" evidence="3">
    <location>
        <begin position="34"/>
        <end position="64"/>
    </location>
</feature>
<keyword evidence="1" id="KW-0808">Transferase</keyword>
<dbReference type="Gene3D" id="1.25.40.70">
    <property type="entry name" value="Phosphatidylinositol 3-kinase, accessory domain (PIK)"/>
    <property type="match status" value="1"/>
</dbReference>
<dbReference type="Gene3D" id="2.60.40.150">
    <property type="entry name" value="C2 domain"/>
    <property type="match status" value="1"/>
</dbReference>
<evidence type="ECO:0000256" key="2">
    <source>
        <dbReference type="ARBA" id="ARBA00022777"/>
    </source>
</evidence>
<dbReference type="Gene3D" id="3.30.1010.10">
    <property type="entry name" value="Phosphatidylinositol 3-kinase Catalytic Subunit, Chain A, domain 4"/>
    <property type="match status" value="1"/>
</dbReference>
<feature type="compositionally biased region" description="Basic and acidic residues" evidence="3">
    <location>
        <begin position="759"/>
        <end position="775"/>
    </location>
</feature>
<dbReference type="InterPro" id="IPR042236">
    <property type="entry name" value="PI3K_accessory_sf"/>
</dbReference>
<dbReference type="GO" id="GO:0035005">
    <property type="term" value="F:1-phosphatidylinositol-4-phosphate 3-kinase activity"/>
    <property type="evidence" value="ECO:0007669"/>
    <property type="project" value="TreeGrafter"/>
</dbReference>
<evidence type="ECO:0000259" key="4">
    <source>
        <dbReference type="PROSITE" id="PS50290"/>
    </source>
</evidence>
<feature type="region of interest" description="Disordered" evidence="3">
    <location>
        <begin position="182"/>
        <end position="217"/>
    </location>
</feature>
<dbReference type="InterPro" id="IPR018936">
    <property type="entry name" value="PI3/4_kinase_CS"/>
</dbReference>
<dbReference type="InterPro" id="IPR016024">
    <property type="entry name" value="ARM-type_fold"/>
</dbReference>
<dbReference type="Pfam" id="PF00613">
    <property type="entry name" value="PI3Ka"/>
    <property type="match status" value="1"/>
</dbReference>
<dbReference type="GO" id="GO:0016477">
    <property type="term" value="P:cell migration"/>
    <property type="evidence" value="ECO:0007669"/>
    <property type="project" value="TreeGrafter"/>
</dbReference>